<feature type="compositionally biased region" description="Basic and acidic residues" evidence="1">
    <location>
        <begin position="64"/>
        <end position="77"/>
    </location>
</feature>
<evidence type="ECO:0000313" key="3">
    <source>
        <dbReference type="Proteomes" id="UP000002484"/>
    </source>
</evidence>
<dbReference type="KEGG" id="fri:FraEuI1c_0256"/>
<gene>
    <name evidence="2" type="ordered locus">FraEuI1c_0256</name>
</gene>
<dbReference type="STRING" id="298654.FraEuI1c_0256"/>
<evidence type="ECO:0000313" key="2">
    <source>
        <dbReference type="EMBL" id="ADP78342.1"/>
    </source>
</evidence>
<reference evidence="2 3" key="1">
    <citation type="submission" date="2010-10" db="EMBL/GenBank/DDBJ databases">
        <title>Complete sequence of Frankia sp. EuI1c.</title>
        <authorList>
            <consortium name="US DOE Joint Genome Institute"/>
            <person name="Lucas S."/>
            <person name="Copeland A."/>
            <person name="Lapidus A."/>
            <person name="Cheng J.-F."/>
            <person name="Bruce D."/>
            <person name="Goodwin L."/>
            <person name="Pitluck S."/>
            <person name="Chertkov O."/>
            <person name="Detter J.C."/>
            <person name="Han C."/>
            <person name="Tapia R."/>
            <person name="Land M."/>
            <person name="Hauser L."/>
            <person name="Jeffries C."/>
            <person name="Kyrpides N."/>
            <person name="Ivanova N."/>
            <person name="Mikhailova N."/>
            <person name="Beauchemin N."/>
            <person name="Sen A."/>
            <person name="Sur S.A."/>
            <person name="Gtari M."/>
            <person name="Wall L."/>
            <person name="Tisa L."/>
            <person name="Woyke T."/>
        </authorList>
    </citation>
    <scope>NUCLEOTIDE SEQUENCE [LARGE SCALE GENOMIC DNA]</scope>
    <source>
        <strain evidence="3">DSM 45817 / CECT 9037 / EuI1c</strain>
    </source>
</reference>
<protein>
    <submittedName>
        <fullName evidence="2">Uncharacterized protein</fullName>
    </submittedName>
</protein>
<organism evidence="2 3">
    <name type="scientific">Pseudofrankia inefficax (strain DSM 45817 / CECT 9037 / DDB 130130 / EuI1c)</name>
    <name type="common">Frankia inefficax</name>
    <dbReference type="NCBI Taxonomy" id="298654"/>
    <lineage>
        <taxon>Bacteria</taxon>
        <taxon>Bacillati</taxon>
        <taxon>Actinomycetota</taxon>
        <taxon>Actinomycetes</taxon>
        <taxon>Frankiales</taxon>
        <taxon>Frankiaceae</taxon>
        <taxon>Pseudofrankia</taxon>
    </lineage>
</organism>
<dbReference type="EMBL" id="CP002299">
    <property type="protein sequence ID" value="ADP78342.1"/>
    <property type="molecule type" value="Genomic_DNA"/>
</dbReference>
<evidence type="ECO:0000256" key="1">
    <source>
        <dbReference type="SAM" id="MobiDB-lite"/>
    </source>
</evidence>
<dbReference type="RefSeq" id="WP_013421465.1">
    <property type="nucleotide sequence ID" value="NC_014666.1"/>
</dbReference>
<sequence length="100" mass="11433">MADQQPEPGQSPRRRPRFPGDGPPPEGASPAEAREWAEQWLRSYRADRRARRVRAGTVAPTTHAEIRMRLDADEQREHRRTARDKRRQNPPSDGGESAPE</sequence>
<feature type="region of interest" description="Disordered" evidence="1">
    <location>
        <begin position="1"/>
        <end position="100"/>
    </location>
</feature>
<name>E3J651_PSEI1</name>
<feature type="compositionally biased region" description="Basic residues" evidence="1">
    <location>
        <begin position="78"/>
        <end position="88"/>
    </location>
</feature>
<proteinExistence type="predicted"/>
<dbReference type="Proteomes" id="UP000002484">
    <property type="component" value="Chromosome"/>
</dbReference>
<dbReference type="InParanoid" id="E3J651"/>
<keyword evidence="3" id="KW-1185">Reference proteome</keyword>
<dbReference type="HOGENOM" id="CLU_2301732_0_0_11"/>
<dbReference type="AlphaFoldDB" id="E3J651"/>
<accession>E3J651</accession>